<keyword evidence="2" id="KW-1185">Reference proteome</keyword>
<proteinExistence type="predicted"/>
<comment type="caution">
    <text evidence="1">The sequence shown here is derived from an EMBL/GenBank/DDBJ whole genome shotgun (WGS) entry which is preliminary data.</text>
</comment>
<sequence length="65" mass="8002">MQANFAVAQYRMIILWGDVEFNSFFPDPEFSIFRLFESLFDMENYYYHKGEKTEEEEEEEEENLQ</sequence>
<evidence type="ECO:0000313" key="2">
    <source>
        <dbReference type="Proteomes" id="UP000887458"/>
    </source>
</evidence>
<reference evidence="1 2" key="1">
    <citation type="journal article" date="2018" name="J. Allergy Clin. Immunol.">
        <title>High-quality assembly of Dermatophagoides pteronyssinus genome and transcriptome reveals a wide range of novel allergens.</title>
        <authorList>
            <person name="Liu X.Y."/>
            <person name="Yang K.Y."/>
            <person name="Wang M.Q."/>
            <person name="Kwok J.S."/>
            <person name="Zeng X."/>
            <person name="Yang Z."/>
            <person name="Xiao X.J."/>
            <person name="Lau C.P."/>
            <person name="Li Y."/>
            <person name="Huang Z.M."/>
            <person name="Ba J.G."/>
            <person name="Yim A.K."/>
            <person name="Ouyang C.Y."/>
            <person name="Ngai S.M."/>
            <person name="Chan T.F."/>
            <person name="Leung E.L."/>
            <person name="Liu L."/>
            <person name="Liu Z.G."/>
            <person name="Tsui S.K."/>
        </authorList>
    </citation>
    <scope>NUCLEOTIDE SEQUENCE [LARGE SCALE GENOMIC DNA]</scope>
    <source>
        <strain evidence="1">Derp</strain>
    </source>
</reference>
<accession>A0ABQ8JA48</accession>
<dbReference type="Proteomes" id="UP000887458">
    <property type="component" value="Unassembled WGS sequence"/>
</dbReference>
<evidence type="ECO:0000313" key="1">
    <source>
        <dbReference type="EMBL" id="KAH9419443.1"/>
    </source>
</evidence>
<organism evidence="1 2">
    <name type="scientific">Dermatophagoides pteronyssinus</name>
    <name type="common">European house dust mite</name>
    <dbReference type="NCBI Taxonomy" id="6956"/>
    <lineage>
        <taxon>Eukaryota</taxon>
        <taxon>Metazoa</taxon>
        <taxon>Ecdysozoa</taxon>
        <taxon>Arthropoda</taxon>
        <taxon>Chelicerata</taxon>
        <taxon>Arachnida</taxon>
        <taxon>Acari</taxon>
        <taxon>Acariformes</taxon>
        <taxon>Sarcoptiformes</taxon>
        <taxon>Astigmata</taxon>
        <taxon>Psoroptidia</taxon>
        <taxon>Analgoidea</taxon>
        <taxon>Pyroglyphidae</taxon>
        <taxon>Dermatophagoidinae</taxon>
        <taxon>Dermatophagoides</taxon>
    </lineage>
</organism>
<protein>
    <submittedName>
        <fullName evidence="1">Uncharacterized protein</fullName>
    </submittedName>
</protein>
<gene>
    <name evidence="1" type="ORF">DERP_010655</name>
</gene>
<reference evidence="1 2" key="2">
    <citation type="journal article" date="2022" name="Mol. Biol. Evol.">
        <title>Comparative Genomics Reveals Insights into the Divergent Evolution of Astigmatic Mites and Household Pest Adaptations.</title>
        <authorList>
            <person name="Xiong Q."/>
            <person name="Wan A.T."/>
            <person name="Liu X."/>
            <person name="Fung C.S."/>
            <person name="Xiao X."/>
            <person name="Malainual N."/>
            <person name="Hou J."/>
            <person name="Wang L."/>
            <person name="Wang M."/>
            <person name="Yang K.Y."/>
            <person name="Cui Y."/>
            <person name="Leung E.L."/>
            <person name="Nong W."/>
            <person name="Shin S.K."/>
            <person name="Au S.W."/>
            <person name="Jeong K.Y."/>
            <person name="Chew F.T."/>
            <person name="Hui J.H."/>
            <person name="Leung T.F."/>
            <person name="Tungtrongchitr A."/>
            <person name="Zhong N."/>
            <person name="Liu Z."/>
            <person name="Tsui S.K."/>
        </authorList>
    </citation>
    <scope>NUCLEOTIDE SEQUENCE [LARGE SCALE GENOMIC DNA]</scope>
    <source>
        <strain evidence="1">Derp</strain>
    </source>
</reference>
<name>A0ABQ8JA48_DERPT</name>
<dbReference type="EMBL" id="NJHN03000059">
    <property type="protein sequence ID" value="KAH9419443.1"/>
    <property type="molecule type" value="Genomic_DNA"/>
</dbReference>